<proteinExistence type="predicted"/>
<accession>A0A6J4NAP8</accession>
<evidence type="ECO:0000313" key="1">
    <source>
        <dbReference type="EMBL" id="CAA9380570.1"/>
    </source>
</evidence>
<sequence>PQRKVFLFPDVPATLEQFQALKLGIHSTITFDRPAPHLD</sequence>
<name>A0A6J4NAP8_9CHLR</name>
<dbReference type="AlphaFoldDB" id="A0A6J4NAP8"/>
<reference evidence="1" key="1">
    <citation type="submission" date="2020-02" db="EMBL/GenBank/DDBJ databases">
        <authorList>
            <person name="Meier V. D."/>
        </authorList>
    </citation>
    <scope>NUCLEOTIDE SEQUENCE</scope>
    <source>
        <strain evidence="1">AVDCRST_MAG93</strain>
    </source>
</reference>
<protein>
    <submittedName>
        <fullName evidence="1">Uncharacterized protein</fullName>
    </submittedName>
</protein>
<organism evidence="1">
    <name type="scientific">uncultured Chloroflexia bacterium</name>
    <dbReference type="NCBI Taxonomy" id="1672391"/>
    <lineage>
        <taxon>Bacteria</taxon>
        <taxon>Bacillati</taxon>
        <taxon>Chloroflexota</taxon>
        <taxon>Chloroflexia</taxon>
        <taxon>environmental samples</taxon>
    </lineage>
</organism>
<gene>
    <name evidence="1" type="ORF">AVDCRST_MAG93-9143</name>
</gene>
<feature type="non-terminal residue" evidence="1">
    <location>
        <position position="1"/>
    </location>
</feature>
<dbReference type="EMBL" id="CADCTR010003066">
    <property type="protein sequence ID" value="CAA9380570.1"/>
    <property type="molecule type" value="Genomic_DNA"/>
</dbReference>